<evidence type="ECO:0000313" key="2">
    <source>
        <dbReference type="Proteomes" id="UP000018948"/>
    </source>
</evidence>
<accession>W3A153</accession>
<name>W3A153_PHYNI</name>
<sequence>MYTCCRSQQMSCWSAILTGRFKCGMGQSKAAITQRHAPIAHIGQRGAVERGKTRFGSSDHVSLRHASFGQRADMLKWILRSAQRYTVSAVGNDHDLAPSRGSSSK</sequence>
<reference evidence="1 2" key="1">
    <citation type="submission" date="2013-11" db="EMBL/GenBank/DDBJ databases">
        <title>The Genome Sequence of Phytophthora parasitica P10297.</title>
        <authorList>
            <consortium name="The Broad Institute Genomics Platform"/>
            <person name="Russ C."/>
            <person name="Tyler B."/>
            <person name="Panabieres F."/>
            <person name="Shan W."/>
            <person name="Tripathy S."/>
            <person name="Grunwald N."/>
            <person name="Machado M."/>
            <person name="Johnson C.S."/>
            <person name="Walker B."/>
            <person name="Young S.K."/>
            <person name="Zeng Q."/>
            <person name="Gargeya S."/>
            <person name="Fitzgerald M."/>
            <person name="Haas B."/>
            <person name="Abouelleil A."/>
            <person name="Allen A.W."/>
            <person name="Alvarado L."/>
            <person name="Arachchi H.M."/>
            <person name="Berlin A.M."/>
            <person name="Chapman S.B."/>
            <person name="Gainer-Dewar J."/>
            <person name="Goldberg J."/>
            <person name="Griggs A."/>
            <person name="Gujja S."/>
            <person name="Hansen M."/>
            <person name="Howarth C."/>
            <person name="Imamovic A."/>
            <person name="Ireland A."/>
            <person name="Larimer J."/>
            <person name="McCowan C."/>
            <person name="Murphy C."/>
            <person name="Pearson M."/>
            <person name="Poon T.W."/>
            <person name="Priest M."/>
            <person name="Roberts A."/>
            <person name="Saif S."/>
            <person name="Shea T."/>
            <person name="Sisk P."/>
            <person name="Sykes S."/>
            <person name="Wortman J."/>
            <person name="Nusbaum C."/>
            <person name="Birren B."/>
        </authorList>
    </citation>
    <scope>NUCLEOTIDE SEQUENCE [LARGE SCALE GENOMIC DNA]</scope>
    <source>
        <strain evidence="1 2">P10297</strain>
    </source>
</reference>
<organism evidence="1 2">
    <name type="scientific">Phytophthora nicotianae P10297</name>
    <dbReference type="NCBI Taxonomy" id="1317064"/>
    <lineage>
        <taxon>Eukaryota</taxon>
        <taxon>Sar</taxon>
        <taxon>Stramenopiles</taxon>
        <taxon>Oomycota</taxon>
        <taxon>Peronosporomycetes</taxon>
        <taxon>Peronosporales</taxon>
        <taxon>Peronosporaceae</taxon>
        <taxon>Phytophthora</taxon>
    </lineage>
</organism>
<protein>
    <submittedName>
        <fullName evidence="1">Uncharacterized protein</fullName>
    </submittedName>
</protein>
<feature type="non-terminal residue" evidence="1">
    <location>
        <position position="105"/>
    </location>
</feature>
<gene>
    <name evidence="1" type="ORF">F442_02130</name>
</gene>
<dbReference type="Proteomes" id="UP000018948">
    <property type="component" value="Unassembled WGS sequence"/>
</dbReference>
<dbReference type="EMBL" id="ANIY01000428">
    <property type="protein sequence ID" value="ETP52931.1"/>
    <property type="molecule type" value="Genomic_DNA"/>
</dbReference>
<proteinExistence type="predicted"/>
<dbReference type="AlphaFoldDB" id="W3A153"/>
<comment type="caution">
    <text evidence="1">The sequence shown here is derived from an EMBL/GenBank/DDBJ whole genome shotgun (WGS) entry which is preliminary data.</text>
</comment>
<evidence type="ECO:0000313" key="1">
    <source>
        <dbReference type="EMBL" id="ETP52931.1"/>
    </source>
</evidence>